<proteinExistence type="predicted"/>
<evidence type="ECO:0000313" key="2">
    <source>
        <dbReference type="Proteomes" id="UP001060215"/>
    </source>
</evidence>
<organism evidence="1 2">
    <name type="scientific">Camellia lanceoleosa</name>
    <dbReference type="NCBI Taxonomy" id="1840588"/>
    <lineage>
        <taxon>Eukaryota</taxon>
        <taxon>Viridiplantae</taxon>
        <taxon>Streptophyta</taxon>
        <taxon>Embryophyta</taxon>
        <taxon>Tracheophyta</taxon>
        <taxon>Spermatophyta</taxon>
        <taxon>Magnoliopsida</taxon>
        <taxon>eudicotyledons</taxon>
        <taxon>Gunneridae</taxon>
        <taxon>Pentapetalae</taxon>
        <taxon>asterids</taxon>
        <taxon>Ericales</taxon>
        <taxon>Theaceae</taxon>
        <taxon>Camellia</taxon>
    </lineage>
</organism>
<accession>A0ACC0FYE0</accession>
<evidence type="ECO:0000313" key="1">
    <source>
        <dbReference type="EMBL" id="KAI7993454.1"/>
    </source>
</evidence>
<name>A0ACC0FYE0_9ERIC</name>
<gene>
    <name evidence="1" type="ORF">LOK49_LG11G01169</name>
</gene>
<sequence length="137" mass="14710">MLCDSSEIGLQFLASISDLISQFDSGLQGTGADSRCCCSSRLALRSSTVSPSDLRSRAEISLVDDFTFGSSLVDGFAFRSPQSKAFKVLAKNYLGIKNNELFPQIEGLLKQADITSANVVENLIVDDDNEGFADACL</sequence>
<comment type="caution">
    <text evidence="1">The sequence shown here is derived from an EMBL/GenBank/DDBJ whole genome shotgun (WGS) entry which is preliminary data.</text>
</comment>
<reference evidence="1 2" key="1">
    <citation type="journal article" date="2022" name="Plant J.">
        <title>Chromosome-level genome of Camellia lanceoleosa provides a valuable resource for understanding genome evolution and self-incompatibility.</title>
        <authorList>
            <person name="Gong W."/>
            <person name="Xiao S."/>
            <person name="Wang L."/>
            <person name="Liao Z."/>
            <person name="Chang Y."/>
            <person name="Mo W."/>
            <person name="Hu G."/>
            <person name="Li W."/>
            <person name="Zhao G."/>
            <person name="Zhu H."/>
            <person name="Hu X."/>
            <person name="Ji K."/>
            <person name="Xiang X."/>
            <person name="Song Q."/>
            <person name="Yuan D."/>
            <person name="Jin S."/>
            <person name="Zhang L."/>
        </authorList>
    </citation>
    <scope>NUCLEOTIDE SEQUENCE [LARGE SCALE GENOMIC DNA]</scope>
    <source>
        <strain evidence="1">SQ_2022a</strain>
    </source>
</reference>
<protein>
    <submittedName>
        <fullName evidence="1">AAA-ATPase</fullName>
    </submittedName>
</protein>
<keyword evidence="2" id="KW-1185">Reference proteome</keyword>
<dbReference type="EMBL" id="CM045769">
    <property type="protein sequence ID" value="KAI7993454.1"/>
    <property type="molecule type" value="Genomic_DNA"/>
</dbReference>
<dbReference type="Proteomes" id="UP001060215">
    <property type="component" value="Chromosome 12"/>
</dbReference>